<feature type="domain" description="D-alanyl-D-alanine carboxypeptidase-like core" evidence="1">
    <location>
        <begin position="50"/>
        <end position="174"/>
    </location>
</feature>
<dbReference type="CDD" id="cd14849">
    <property type="entry name" value="DD-dipeptidase_VanXYc"/>
    <property type="match status" value="1"/>
</dbReference>
<dbReference type="InterPro" id="IPR003709">
    <property type="entry name" value="VanY-like_core_dom"/>
</dbReference>
<gene>
    <name evidence="2" type="ORF">EDC19_0419</name>
</gene>
<dbReference type="GO" id="GO:0006508">
    <property type="term" value="P:proteolysis"/>
    <property type="evidence" value="ECO:0007669"/>
    <property type="project" value="InterPro"/>
</dbReference>
<dbReference type="Gene3D" id="3.30.1380.10">
    <property type="match status" value="1"/>
</dbReference>
<dbReference type="OrthoDB" id="9792074at2"/>
<keyword evidence="2" id="KW-0121">Carboxypeptidase</keyword>
<keyword evidence="2" id="KW-0378">Hydrolase</keyword>
<dbReference type="EMBL" id="SMGQ01000011">
    <property type="protein sequence ID" value="TCK98013.1"/>
    <property type="molecule type" value="Genomic_DNA"/>
</dbReference>
<comment type="caution">
    <text evidence="2">The sequence shown here is derived from an EMBL/GenBank/DDBJ whole genome shotgun (WGS) entry which is preliminary data.</text>
</comment>
<dbReference type="Pfam" id="PF02557">
    <property type="entry name" value="VanY"/>
    <property type="match status" value="1"/>
</dbReference>
<dbReference type="AlphaFoldDB" id="A0A4R1N5W5"/>
<reference evidence="2 3" key="1">
    <citation type="submission" date="2019-03" db="EMBL/GenBank/DDBJ databases">
        <title>Genomic Encyclopedia of Type Strains, Phase IV (KMG-IV): sequencing the most valuable type-strain genomes for metagenomic binning, comparative biology and taxonomic classification.</title>
        <authorList>
            <person name="Goeker M."/>
        </authorList>
    </citation>
    <scope>NUCLEOTIDE SEQUENCE [LARGE SCALE GENOMIC DNA]</scope>
    <source>
        <strain evidence="2 3">DSM 24176</strain>
    </source>
</reference>
<dbReference type="PANTHER" id="PTHR34385:SF1">
    <property type="entry name" value="PEPTIDOGLYCAN L-ALANYL-D-GLUTAMATE ENDOPEPTIDASE CWLK"/>
    <property type="match status" value="1"/>
</dbReference>
<keyword evidence="3" id="KW-1185">Reference proteome</keyword>
<keyword evidence="2" id="KW-0645">Protease</keyword>
<evidence type="ECO:0000313" key="2">
    <source>
        <dbReference type="EMBL" id="TCK98013.1"/>
    </source>
</evidence>
<dbReference type="InterPro" id="IPR052179">
    <property type="entry name" value="DD-CPase-like"/>
</dbReference>
<organism evidence="2 3">
    <name type="scientific">Natranaerovirga hydrolytica</name>
    <dbReference type="NCBI Taxonomy" id="680378"/>
    <lineage>
        <taxon>Bacteria</taxon>
        <taxon>Bacillati</taxon>
        <taxon>Bacillota</taxon>
        <taxon>Clostridia</taxon>
        <taxon>Lachnospirales</taxon>
        <taxon>Natranaerovirgaceae</taxon>
        <taxon>Natranaerovirga</taxon>
    </lineage>
</organism>
<evidence type="ECO:0000313" key="3">
    <source>
        <dbReference type="Proteomes" id="UP000294545"/>
    </source>
</evidence>
<dbReference type="InterPro" id="IPR009045">
    <property type="entry name" value="Zn_M74/Hedgehog-like"/>
</dbReference>
<dbReference type="Proteomes" id="UP000294545">
    <property type="component" value="Unassembled WGS sequence"/>
</dbReference>
<protein>
    <submittedName>
        <fullName evidence="2">D-alanyl-D-alanine dipeptidase/carboxypeptidase</fullName>
    </submittedName>
</protein>
<evidence type="ECO:0000259" key="1">
    <source>
        <dbReference type="Pfam" id="PF02557"/>
    </source>
</evidence>
<dbReference type="GO" id="GO:0004180">
    <property type="term" value="F:carboxypeptidase activity"/>
    <property type="evidence" value="ECO:0007669"/>
    <property type="project" value="UniProtKB-KW"/>
</dbReference>
<name>A0A4R1N5W5_9FIRM</name>
<sequence length="251" mass="29186">MNRLNLSQQDIYNGYLILVNSQYTIKKEIRIKNHTLTAVNHEHPNIVLEEMSVMYLKKLIAACNGEKEIIPVSGYRTLKDQEKIYNDSLVENGTAFTRQYVALPNCSEHQTGYAIDVAEKKDAIDFICPSFPYEGICQRFRELAPDYGFIERYPKGKEDITKISHEPWHFRYVGYPHSKLITTLGFTLEEYIEFIKAYKWEEKPLVFEDNQKKIKIYYINILDVGSQSIVLKGSWQISGNNVDGVILTVWE</sequence>
<accession>A0A4R1N5W5</accession>
<proteinExistence type="predicted"/>
<dbReference type="SUPFAM" id="SSF55166">
    <property type="entry name" value="Hedgehog/DD-peptidase"/>
    <property type="match status" value="1"/>
</dbReference>
<dbReference type="Gene3D" id="3.30.200.180">
    <property type="match status" value="1"/>
</dbReference>
<dbReference type="PANTHER" id="PTHR34385">
    <property type="entry name" value="D-ALANYL-D-ALANINE CARBOXYPEPTIDASE"/>
    <property type="match status" value="1"/>
</dbReference>